<evidence type="ECO:0000313" key="2">
    <source>
        <dbReference type="Proteomes" id="UP000013525"/>
    </source>
</evidence>
<dbReference type="PATRIC" id="fig|1273125.3.peg.2829"/>
<dbReference type="EMBL" id="APMY01000091">
    <property type="protein sequence ID" value="EOM75703.1"/>
    <property type="molecule type" value="Genomic_DNA"/>
</dbReference>
<gene>
    <name evidence="1" type="ORF">Rrhod_2975</name>
</gene>
<keyword evidence="2" id="KW-1185">Reference proteome</keyword>
<dbReference type="AlphaFoldDB" id="R7WK68"/>
<protein>
    <submittedName>
        <fullName evidence="1">Uncharacterized protein</fullName>
    </submittedName>
</protein>
<sequence>MKHGIGAEDAIQAATWATWVENLDDDSPARQLRLGFDTPGRMLETVVLVVGRPGIAAPDVENAAVRVQAPVLELRCPCCPTVPRSDA</sequence>
<name>R7WK68_9NOCA</name>
<accession>R7WK68</accession>
<dbReference type="Proteomes" id="UP000013525">
    <property type="component" value="Unassembled WGS sequence"/>
</dbReference>
<reference evidence="1 2" key="1">
    <citation type="journal article" date="2013" name="Genome Announc.">
        <title>Draft Genome Sequence of Rhodococcus rhodnii Strain LMG5362, a Symbiont of Rhodnius prolixus (Hemiptera, Reduviidae, Triatominae), the Principle Vector of Trypanosoma cruzi.</title>
        <authorList>
            <person name="Pachebat J.A."/>
            <person name="van Keulen G."/>
            <person name="Whitten M.M."/>
            <person name="Girdwood S."/>
            <person name="Del Sol R."/>
            <person name="Dyson P.J."/>
            <person name="Facey P.D."/>
        </authorList>
    </citation>
    <scope>NUCLEOTIDE SEQUENCE [LARGE SCALE GENOMIC DNA]</scope>
    <source>
        <strain evidence="1 2">LMG 5362</strain>
    </source>
</reference>
<dbReference type="eggNOG" id="ENOG5032AUV">
    <property type="taxonomic scope" value="Bacteria"/>
</dbReference>
<organism evidence="1 2">
    <name type="scientific">Rhodococcus rhodnii LMG 5362</name>
    <dbReference type="NCBI Taxonomy" id="1273125"/>
    <lineage>
        <taxon>Bacteria</taxon>
        <taxon>Bacillati</taxon>
        <taxon>Actinomycetota</taxon>
        <taxon>Actinomycetes</taxon>
        <taxon>Mycobacteriales</taxon>
        <taxon>Nocardiaceae</taxon>
        <taxon>Rhodococcus</taxon>
    </lineage>
</organism>
<proteinExistence type="predicted"/>
<comment type="caution">
    <text evidence="1">The sequence shown here is derived from an EMBL/GenBank/DDBJ whole genome shotgun (WGS) entry which is preliminary data.</text>
</comment>
<evidence type="ECO:0000313" key="1">
    <source>
        <dbReference type="EMBL" id="EOM75703.1"/>
    </source>
</evidence>